<feature type="binding site" evidence="10">
    <location>
        <begin position="363"/>
        <end position="364"/>
    </location>
    <ligand>
        <name>L-histidine</name>
        <dbReference type="ChEBI" id="CHEBI:57595"/>
    </ligand>
</feature>
<dbReference type="PROSITE" id="PS51257">
    <property type="entry name" value="PROKAR_LIPOPROTEIN"/>
    <property type="match status" value="1"/>
</dbReference>
<keyword evidence="14" id="KW-1185">Reference proteome</keyword>
<keyword evidence="4 13" id="KW-0436">Ligase</keyword>
<protein>
    <recommendedName>
        <fullName evidence="3">Histidine--tRNA ligase, cytoplasmic</fullName>
        <ecNumber evidence="2">6.1.1.21</ecNumber>
    </recommendedName>
</protein>
<evidence type="ECO:0000256" key="11">
    <source>
        <dbReference type="SAM" id="Coils"/>
    </source>
</evidence>
<dbReference type="AlphaFoldDB" id="A0A5J4YVI9"/>
<dbReference type="InterPro" id="IPR045864">
    <property type="entry name" value="aa-tRNA-synth_II/BPL/LPL"/>
</dbReference>
<dbReference type="FunFam" id="3.30.930.10:FF:000061">
    <property type="entry name" value="Histidine--tRNA ligase, cytoplasmic"/>
    <property type="match status" value="1"/>
</dbReference>
<dbReference type="InterPro" id="IPR004154">
    <property type="entry name" value="Anticodon-bd"/>
</dbReference>
<dbReference type="GO" id="GO:0006427">
    <property type="term" value="P:histidyl-tRNA aminoacylation"/>
    <property type="evidence" value="ECO:0007669"/>
    <property type="project" value="InterPro"/>
</dbReference>
<evidence type="ECO:0000256" key="2">
    <source>
        <dbReference type="ARBA" id="ARBA00012815"/>
    </source>
</evidence>
<proteinExistence type="inferred from homology"/>
<feature type="binding site" evidence="10">
    <location>
        <position position="194"/>
    </location>
    <ligand>
        <name>L-histidine</name>
        <dbReference type="ChEBI" id="CHEBI:57595"/>
    </ligand>
</feature>
<dbReference type="GO" id="GO:0005524">
    <property type="term" value="F:ATP binding"/>
    <property type="evidence" value="ECO:0007669"/>
    <property type="project" value="UniProtKB-KW"/>
</dbReference>
<dbReference type="EMBL" id="VRMN01000004">
    <property type="protein sequence ID" value="KAA8494724.1"/>
    <property type="molecule type" value="Genomic_DNA"/>
</dbReference>
<dbReference type="Proteomes" id="UP000324585">
    <property type="component" value="Unassembled WGS sequence"/>
</dbReference>
<dbReference type="CDD" id="cd00859">
    <property type="entry name" value="HisRS_anticodon"/>
    <property type="match status" value="1"/>
</dbReference>
<dbReference type="FunFam" id="3.40.50.800:FF:000012">
    <property type="entry name" value="Histidine--tRNA ligase, cytoplasmic"/>
    <property type="match status" value="1"/>
</dbReference>
<evidence type="ECO:0000256" key="5">
    <source>
        <dbReference type="ARBA" id="ARBA00022741"/>
    </source>
</evidence>
<keyword evidence="8" id="KW-0030">Aminoacyl-tRNA synthetase</keyword>
<dbReference type="PIRSF" id="PIRSF001549">
    <property type="entry name" value="His-tRNA_synth"/>
    <property type="match status" value="1"/>
</dbReference>
<dbReference type="NCBIfam" id="TIGR00442">
    <property type="entry name" value="hisS"/>
    <property type="match status" value="1"/>
</dbReference>
<dbReference type="CDD" id="cd00773">
    <property type="entry name" value="HisRS-like_core"/>
    <property type="match status" value="1"/>
</dbReference>
<evidence type="ECO:0000256" key="3">
    <source>
        <dbReference type="ARBA" id="ARBA00015302"/>
    </source>
</evidence>
<dbReference type="GO" id="GO:0004821">
    <property type="term" value="F:histidine-tRNA ligase activity"/>
    <property type="evidence" value="ECO:0007669"/>
    <property type="project" value="UniProtKB-EC"/>
</dbReference>
<evidence type="ECO:0000313" key="14">
    <source>
        <dbReference type="Proteomes" id="UP000324585"/>
    </source>
</evidence>
<dbReference type="EC" id="6.1.1.21" evidence="2"/>
<evidence type="ECO:0000256" key="9">
    <source>
        <dbReference type="ARBA" id="ARBA00047639"/>
    </source>
</evidence>
<feature type="binding site" evidence="10">
    <location>
        <position position="198"/>
    </location>
    <ligand>
        <name>L-histidine</name>
        <dbReference type="ChEBI" id="CHEBI:57595"/>
    </ligand>
</feature>
<sequence>MRVCVRAVGLSSSTVGSIFTTGCGLHDALRAVRVIGGKSAPVAHSRKTRLGSIAIRTASDQAVAGWADSNMSRRVTPKVAKGTRDFGPQQMVIREKAFRIVSNVFEKHGAVTIDTPVFELKETLVDQYGEDSKLIYDIADQGGELLSLRYDLTVPFARYLALNKISQLKRYHISRVYRRDQPSVQRGRFREFYQCDYDVAGDYPSMVPDSEVLKVLTELLDTLASISSFHAQSLGNYKIKINHRGILDGIFTVCGVPQEKLRAISSAVDKLDKESWENVRKEMVQTKGLSEASADRIGTYVTVLGEPKVVLDKLRSDAALVEDASAKAALDDMERLFMFCDAMGESVTNRLSFDLSLARGLDYYTGVIFEVVLTDGKTALGSIAAGGRYDNLVGMFSNRQVKCVGCSLGIERVMAIMEKAEEELAKSENRVIRSSKTQVLVASIGKGDNMICARMALASELWAAGIAAEFSYAENPKMPKQLAYALESGIPLVAIFGETELENGIVQLKNLAAESQSETPREELSNVIRHLLKDM</sequence>
<feature type="coiled-coil region" evidence="11">
    <location>
        <begin position="410"/>
        <end position="437"/>
    </location>
</feature>
<comment type="catalytic activity">
    <reaction evidence="9">
        <text>tRNA(His) + L-histidine + ATP = L-histidyl-tRNA(His) + AMP + diphosphate + H(+)</text>
        <dbReference type="Rhea" id="RHEA:17313"/>
        <dbReference type="Rhea" id="RHEA-COMP:9665"/>
        <dbReference type="Rhea" id="RHEA-COMP:9689"/>
        <dbReference type="ChEBI" id="CHEBI:15378"/>
        <dbReference type="ChEBI" id="CHEBI:30616"/>
        <dbReference type="ChEBI" id="CHEBI:33019"/>
        <dbReference type="ChEBI" id="CHEBI:57595"/>
        <dbReference type="ChEBI" id="CHEBI:78442"/>
        <dbReference type="ChEBI" id="CHEBI:78527"/>
        <dbReference type="ChEBI" id="CHEBI:456215"/>
        <dbReference type="EC" id="6.1.1.21"/>
    </reaction>
</comment>
<dbReference type="GO" id="GO:0032543">
    <property type="term" value="P:mitochondrial translation"/>
    <property type="evidence" value="ECO:0007669"/>
    <property type="project" value="TreeGrafter"/>
</dbReference>
<evidence type="ECO:0000259" key="12">
    <source>
        <dbReference type="PROSITE" id="PS50862"/>
    </source>
</evidence>
<dbReference type="InterPro" id="IPR015807">
    <property type="entry name" value="His-tRNA-ligase"/>
</dbReference>
<dbReference type="SUPFAM" id="SSF55681">
    <property type="entry name" value="Class II aaRS and biotin synthetases"/>
    <property type="match status" value="1"/>
</dbReference>
<evidence type="ECO:0000313" key="13">
    <source>
        <dbReference type="EMBL" id="KAA8494724.1"/>
    </source>
</evidence>
<feature type="binding site" evidence="10">
    <location>
        <begin position="151"/>
        <end position="153"/>
    </location>
    <ligand>
        <name>L-histidine</name>
        <dbReference type="ChEBI" id="CHEBI:57595"/>
    </ligand>
</feature>
<gene>
    <name evidence="13" type="ORF">FVE85_2965</name>
</gene>
<keyword evidence="11" id="KW-0175">Coiled coil</keyword>
<dbReference type="GO" id="GO:0005829">
    <property type="term" value="C:cytosol"/>
    <property type="evidence" value="ECO:0007669"/>
    <property type="project" value="TreeGrafter"/>
</dbReference>
<dbReference type="GO" id="GO:0003723">
    <property type="term" value="F:RNA binding"/>
    <property type="evidence" value="ECO:0007669"/>
    <property type="project" value="TreeGrafter"/>
</dbReference>
<feature type="binding site" evidence="10">
    <location>
        <position position="359"/>
    </location>
    <ligand>
        <name>L-histidine</name>
        <dbReference type="ChEBI" id="CHEBI:57595"/>
    </ligand>
</feature>
<evidence type="ECO:0000256" key="4">
    <source>
        <dbReference type="ARBA" id="ARBA00022598"/>
    </source>
</evidence>
<comment type="similarity">
    <text evidence="1">Belongs to the class-II aminoacyl-tRNA synthetase family.</text>
</comment>
<dbReference type="InterPro" id="IPR033656">
    <property type="entry name" value="HisRS_anticodon"/>
</dbReference>
<comment type="caution">
    <text evidence="13">The sequence shown here is derived from an EMBL/GenBank/DDBJ whole genome shotgun (WGS) entry which is preliminary data.</text>
</comment>
<organism evidence="13 14">
    <name type="scientific">Porphyridium purpureum</name>
    <name type="common">Red alga</name>
    <name type="synonym">Porphyridium cruentum</name>
    <dbReference type="NCBI Taxonomy" id="35688"/>
    <lineage>
        <taxon>Eukaryota</taxon>
        <taxon>Rhodophyta</taxon>
        <taxon>Bangiophyceae</taxon>
        <taxon>Porphyridiales</taxon>
        <taxon>Porphyridiaceae</taxon>
        <taxon>Porphyridium</taxon>
    </lineage>
</organism>
<dbReference type="Pfam" id="PF03129">
    <property type="entry name" value="HGTP_anticodon"/>
    <property type="match status" value="1"/>
</dbReference>
<evidence type="ECO:0000256" key="6">
    <source>
        <dbReference type="ARBA" id="ARBA00022840"/>
    </source>
</evidence>
<dbReference type="OrthoDB" id="1906957at2759"/>
<dbReference type="Pfam" id="PF13393">
    <property type="entry name" value="tRNA-synt_His"/>
    <property type="match status" value="1"/>
</dbReference>
<evidence type="ECO:0000256" key="1">
    <source>
        <dbReference type="ARBA" id="ARBA00008226"/>
    </source>
</evidence>
<dbReference type="OMA" id="YQIQKVW"/>
<keyword evidence="6" id="KW-0067">ATP-binding</keyword>
<feature type="domain" description="Aminoacyl-transfer RNA synthetases class-II family profile" evidence="12">
    <location>
        <begin position="76"/>
        <end position="417"/>
    </location>
</feature>
<dbReference type="InterPro" id="IPR041715">
    <property type="entry name" value="HisRS-like_core"/>
</dbReference>
<reference evidence="14" key="1">
    <citation type="journal article" date="2019" name="Nat. Commun.">
        <title>Expansion of phycobilisome linker gene families in mesophilic red algae.</title>
        <authorList>
            <person name="Lee J."/>
            <person name="Kim D."/>
            <person name="Bhattacharya D."/>
            <person name="Yoon H.S."/>
        </authorList>
    </citation>
    <scope>NUCLEOTIDE SEQUENCE [LARGE SCALE GENOMIC DNA]</scope>
    <source>
        <strain evidence="14">CCMP 1328</strain>
    </source>
</reference>
<keyword evidence="7" id="KW-0648">Protein biosynthesis</keyword>
<dbReference type="InterPro" id="IPR036621">
    <property type="entry name" value="Anticodon-bd_dom_sf"/>
</dbReference>
<name>A0A5J4YVI9_PORPP</name>
<keyword evidence="5" id="KW-0547">Nucleotide-binding</keyword>
<dbReference type="Gene3D" id="3.30.930.10">
    <property type="entry name" value="Bira Bifunctional Protein, Domain 2"/>
    <property type="match status" value="1"/>
</dbReference>
<evidence type="ECO:0000256" key="8">
    <source>
        <dbReference type="ARBA" id="ARBA00023146"/>
    </source>
</evidence>
<dbReference type="InterPro" id="IPR004516">
    <property type="entry name" value="HisRS/HisZ"/>
</dbReference>
<evidence type="ECO:0000256" key="10">
    <source>
        <dbReference type="PIRSR" id="PIRSR001549-1"/>
    </source>
</evidence>
<evidence type="ECO:0000256" key="7">
    <source>
        <dbReference type="ARBA" id="ARBA00022917"/>
    </source>
</evidence>
<dbReference type="PANTHER" id="PTHR11476:SF7">
    <property type="entry name" value="HISTIDINE--TRNA LIGASE"/>
    <property type="match status" value="1"/>
</dbReference>
<dbReference type="SUPFAM" id="SSF52954">
    <property type="entry name" value="Class II aaRS ABD-related"/>
    <property type="match status" value="1"/>
</dbReference>
<accession>A0A5J4YVI9</accession>
<dbReference type="PANTHER" id="PTHR11476">
    <property type="entry name" value="HISTIDYL-TRNA SYNTHETASE"/>
    <property type="match status" value="1"/>
</dbReference>
<dbReference type="PROSITE" id="PS50862">
    <property type="entry name" value="AA_TRNA_LIGASE_II"/>
    <property type="match status" value="1"/>
</dbReference>
<dbReference type="HAMAP" id="MF_00127">
    <property type="entry name" value="His_tRNA_synth"/>
    <property type="match status" value="1"/>
</dbReference>
<dbReference type="InterPro" id="IPR006195">
    <property type="entry name" value="aa-tRNA-synth_II"/>
</dbReference>
<dbReference type="Gene3D" id="3.40.50.800">
    <property type="entry name" value="Anticodon-binding domain"/>
    <property type="match status" value="1"/>
</dbReference>
<dbReference type="GO" id="GO:0005739">
    <property type="term" value="C:mitochondrion"/>
    <property type="evidence" value="ECO:0007669"/>
    <property type="project" value="TreeGrafter"/>
</dbReference>
<feature type="binding site" evidence="10">
    <location>
        <position position="178"/>
    </location>
    <ligand>
        <name>L-histidine</name>
        <dbReference type="ChEBI" id="CHEBI:57595"/>
    </ligand>
</feature>